<dbReference type="RefSeq" id="WP_135686774.1">
    <property type="nucleotide sequence ID" value="NZ_RQEQ01000064.1"/>
</dbReference>
<reference evidence="2" key="1">
    <citation type="journal article" date="2019" name="PLoS Negl. Trop. Dis.">
        <title>Revisiting the worldwide diversity of Leptospira species in the environment.</title>
        <authorList>
            <person name="Vincent A.T."/>
            <person name="Schiettekatte O."/>
            <person name="Bourhy P."/>
            <person name="Veyrier F.J."/>
            <person name="Picardeau M."/>
        </authorList>
    </citation>
    <scope>NUCLEOTIDE SEQUENCE [LARGE SCALE GENOMIC DNA]</scope>
    <source>
        <strain evidence="2">201702407</strain>
    </source>
</reference>
<sequence>MEAKYNFSSLNAYLEGSFYELKKADLSKEVIYCNRKGPGCYESPYSIGSYYRFESELNFVKNILSDKVGLGVGLRGINSNLSLKNPYIFDLYLRSASIGPQITLRFKTGSWLGLYLSGEIDYFYLRSEQYMKSGYIDSGTFADANIIDQTHPAIYKGTELGLALNYSVTENITVGFGGTTLYAIVIPKSKDVVSYNSINDFDLNFRVRSIYPSNYRDRISTTYVQISFKL</sequence>
<accession>A0ABY2MU79</accession>
<gene>
    <name evidence="1" type="ORF">EHQ90_23275</name>
</gene>
<evidence type="ECO:0000313" key="2">
    <source>
        <dbReference type="Proteomes" id="UP000297422"/>
    </source>
</evidence>
<keyword evidence="2" id="KW-1185">Reference proteome</keyword>
<evidence type="ECO:0000313" key="1">
    <source>
        <dbReference type="EMBL" id="TGM07876.1"/>
    </source>
</evidence>
<name>A0ABY2MU79_9LEPT</name>
<comment type="caution">
    <text evidence="1">The sequence shown here is derived from an EMBL/GenBank/DDBJ whole genome shotgun (WGS) entry which is preliminary data.</text>
</comment>
<dbReference type="EMBL" id="RQGT01000140">
    <property type="protein sequence ID" value="TGM07876.1"/>
    <property type="molecule type" value="Genomic_DNA"/>
</dbReference>
<proteinExistence type="predicted"/>
<protein>
    <recommendedName>
        <fullName evidence="3">Outer membrane protein beta-barrel domain-containing protein</fullName>
    </recommendedName>
</protein>
<evidence type="ECO:0008006" key="3">
    <source>
        <dbReference type="Google" id="ProtNLM"/>
    </source>
</evidence>
<dbReference type="Proteomes" id="UP000297422">
    <property type="component" value="Unassembled WGS sequence"/>
</dbReference>
<organism evidence="1 2">
    <name type="scientific">Leptospira stimsonii</name>
    <dbReference type="NCBI Taxonomy" id="2202203"/>
    <lineage>
        <taxon>Bacteria</taxon>
        <taxon>Pseudomonadati</taxon>
        <taxon>Spirochaetota</taxon>
        <taxon>Spirochaetia</taxon>
        <taxon>Leptospirales</taxon>
        <taxon>Leptospiraceae</taxon>
        <taxon>Leptospira</taxon>
    </lineage>
</organism>